<dbReference type="EMBL" id="GL732636">
    <property type="protein sequence ID" value="EFX69491.1"/>
    <property type="molecule type" value="Genomic_DNA"/>
</dbReference>
<evidence type="ECO:0000313" key="3">
    <source>
        <dbReference type="Proteomes" id="UP000000305"/>
    </source>
</evidence>
<feature type="region of interest" description="Disordered" evidence="1">
    <location>
        <begin position="76"/>
        <end position="116"/>
    </location>
</feature>
<dbReference type="PANTHER" id="PTHR33244:SF3">
    <property type="entry name" value="PEPTIDASE A2 DOMAIN-CONTAINING PROTEIN"/>
    <property type="match status" value="1"/>
</dbReference>
<evidence type="ECO:0000313" key="2">
    <source>
        <dbReference type="EMBL" id="EFX69491.1"/>
    </source>
</evidence>
<organism evidence="2 3">
    <name type="scientific">Daphnia pulex</name>
    <name type="common">Water flea</name>
    <dbReference type="NCBI Taxonomy" id="6669"/>
    <lineage>
        <taxon>Eukaryota</taxon>
        <taxon>Metazoa</taxon>
        <taxon>Ecdysozoa</taxon>
        <taxon>Arthropoda</taxon>
        <taxon>Crustacea</taxon>
        <taxon>Branchiopoda</taxon>
        <taxon>Diplostraca</taxon>
        <taxon>Cladocera</taxon>
        <taxon>Anomopoda</taxon>
        <taxon>Daphniidae</taxon>
        <taxon>Daphnia</taxon>
    </lineage>
</organism>
<evidence type="ECO:0000256" key="1">
    <source>
        <dbReference type="SAM" id="MobiDB-lite"/>
    </source>
</evidence>
<name>E9HFK5_DAPPU</name>
<dbReference type="InParanoid" id="E9HFK5"/>
<dbReference type="AlphaFoldDB" id="E9HFK5"/>
<keyword evidence="3" id="KW-1185">Reference proteome</keyword>
<reference evidence="2 3" key="1">
    <citation type="journal article" date="2011" name="Science">
        <title>The ecoresponsive genome of Daphnia pulex.</title>
        <authorList>
            <person name="Colbourne J.K."/>
            <person name="Pfrender M.E."/>
            <person name="Gilbert D."/>
            <person name="Thomas W.K."/>
            <person name="Tucker A."/>
            <person name="Oakley T.H."/>
            <person name="Tokishita S."/>
            <person name="Aerts A."/>
            <person name="Arnold G.J."/>
            <person name="Basu M.K."/>
            <person name="Bauer D.J."/>
            <person name="Caceres C.E."/>
            <person name="Carmel L."/>
            <person name="Casola C."/>
            <person name="Choi J.H."/>
            <person name="Detter J.C."/>
            <person name="Dong Q."/>
            <person name="Dusheyko S."/>
            <person name="Eads B.D."/>
            <person name="Frohlich T."/>
            <person name="Geiler-Samerotte K.A."/>
            <person name="Gerlach D."/>
            <person name="Hatcher P."/>
            <person name="Jogdeo S."/>
            <person name="Krijgsveld J."/>
            <person name="Kriventseva E.V."/>
            <person name="Kultz D."/>
            <person name="Laforsch C."/>
            <person name="Lindquist E."/>
            <person name="Lopez J."/>
            <person name="Manak J.R."/>
            <person name="Muller J."/>
            <person name="Pangilinan J."/>
            <person name="Patwardhan R.P."/>
            <person name="Pitluck S."/>
            <person name="Pritham E.J."/>
            <person name="Rechtsteiner A."/>
            <person name="Rho M."/>
            <person name="Rogozin I.B."/>
            <person name="Sakarya O."/>
            <person name="Salamov A."/>
            <person name="Schaack S."/>
            <person name="Shapiro H."/>
            <person name="Shiga Y."/>
            <person name="Skalitzky C."/>
            <person name="Smith Z."/>
            <person name="Souvorov A."/>
            <person name="Sung W."/>
            <person name="Tang Z."/>
            <person name="Tsuchiya D."/>
            <person name="Tu H."/>
            <person name="Vos H."/>
            <person name="Wang M."/>
            <person name="Wolf Y.I."/>
            <person name="Yamagata H."/>
            <person name="Yamada T."/>
            <person name="Ye Y."/>
            <person name="Shaw J.R."/>
            <person name="Andrews J."/>
            <person name="Crease T.J."/>
            <person name="Tang H."/>
            <person name="Lucas S.M."/>
            <person name="Robertson H.M."/>
            <person name="Bork P."/>
            <person name="Koonin E.V."/>
            <person name="Zdobnov E.M."/>
            <person name="Grigoriev I.V."/>
            <person name="Lynch M."/>
            <person name="Boore J.L."/>
        </authorList>
    </citation>
    <scope>NUCLEOTIDE SEQUENCE [LARGE SCALE GENOMIC DNA]</scope>
</reference>
<dbReference type="HOGENOM" id="CLU_2099284_0_0_1"/>
<dbReference type="Proteomes" id="UP000000305">
    <property type="component" value="Unassembled WGS sequence"/>
</dbReference>
<dbReference type="KEGG" id="dpx:DAPPUDRAFT_113630"/>
<sequence length="116" mass="13318">MARQTMHYNLTTKALPALSVVDHVIQDTSTKRWITPGVVVDTGDFRDYFIKTAARRVFRQNRRFLLQRFAVMPKGSKPMVGMPQIAPPTPPTARRNRRLPPQEAVEKSTRMRTSPQ</sequence>
<dbReference type="OrthoDB" id="2286242at2759"/>
<protein>
    <submittedName>
        <fullName evidence="2">Uncharacterized protein</fullName>
    </submittedName>
</protein>
<dbReference type="PANTHER" id="PTHR33244">
    <property type="entry name" value="INTEGRASE CATALYTIC DOMAIN-CONTAINING PROTEIN-RELATED"/>
    <property type="match status" value="1"/>
</dbReference>
<accession>E9HFK5</accession>
<proteinExistence type="predicted"/>
<gene>
    <name evidence="2" type="ORF">DAPPUDRAFT_113630</name>
</gene>